<evidence type="ECO:0000256" key="8">
    <source>
        <dbReference type="PROSITE-ProRule" id="PRU10052"/>
    </source>
</evidence>
<evidence type="ECO:0000256" key="9">
    <source>
        <dbReference type="RuleBase" id="RU361169"/>
    </source>
</evidence>
<keyword evidence="3" id="KW-0134">Cell wall</keyword>
<evidence type="ECO:0000256" key="1">
    <source>
        <dbReference type="ARBA" id="ARBA00004191"/>
    </source>
</evidence>
<comment type="similarity">
    <text evidence="2 9">Belongs to the glycosyl hydrolase 28 family.</text>
</comment>
<evidence type="ECO:0000256" key="7">
    <source>
        <dbReference type="ARBA" id="ARBA00023316"/>
    </source>
</evidence>
<dbReference type="GO" id="GO:0005975">
    <property type="term" value="P:carbohydrate metabolic process"/>
    <property type="evidence" value="ECO:0007669"/>
    <property type="project" value="InterPro"/>
</dbReference>
<feature type="active site" evidence="8">
    <location>
        <position position="258"/>
    </location>
</feature>
<comment type="subcellular location">
    <subcellularLocation>
        <location evidence="1">Secreted</location>
        <location evidence="1">Cell wall</location>
    </subcellularLocation>
</comment>
<dbReference type="GO" id="GO:0004650">
    <property type="term" value="F:polygalacturonase activity"/>
    <property type="evidence" value="ECO:0007669"/>
    <property type="project" value="InterPro"/>
</dbReference>
<dbReference type="SUPFAM" id="SSF51126">
    <property type="entry name" value="Pectin lyase-like"/>
    <property type="match status" value="1"/>
</dbReference>
<reference evidence="13 14" key="1">
    <citation type="journal article" date="2021" name="bioRxiv">
        <title>The Gossypium anomalum genome as a resource for cotton improvement and evolutionary analysis of hybrid incompatibility.</title>
        <authorList>
            <person name="Grover C.E."/>
            <person name="Yuan D."/>
            <person name="Arick M.A."/>
            <person name="Miller E.R."/>
            <person name="Hu G."/>
            <person name="Peterson D.G."/>
            <person name="Wendel J.F."/>
            <person name="Udall J.A."/>
        </authorList>
    </citation>
    <scope>NUCLEOTIDE SEQUENCE [LARGE SCALE GENOMIC DNA]</scope>
    <source>
        <strain evidence="13">JFW-Udall</strain>
        <tissue evidence="13">Leaf</tissue>
    </source>
</reference>
<feature type="chain" id="PRO_5035184586" description="RNase H type-1 domain-containing protein" evidence="11">
    <location>
        <begin position="23"/>
        <end position="523"/>
    </location>
</feature>
<feature type="compositionally biased region" description="Pro residues" evidence="10">
    <location>
        <begin position="34"/>
        <end position="68"/>
    </location>
</feature>
<keyword evidence="4" id="KW-0964">Secreted</keyword>
<evidence type="ECO:0000313" key="13">
    <source>
        <dbReference type="EMBL" id="KAG8480891.1"/>
    </source>
</evidence>
<dbReference type="SMART" id="SM00710">
    <property type="entry name" value="PbH1"/>
    <property type="match status" value="3"/>
</dbReference>
<comment type="caution">
    <text evidence="13">The sequence shown here is derived from an EMBL/GenBank/DDBJ whole genome shotgun (WGS) entry which is preliminary data.</text>
</comment>
<feature type="signal peptide" evidence="11">
    <location>
        <begin position="1"/>
        <end position="22"/>
    </location>
</feature>
<dbReference type="CDD" id="cd06222">
    <property type="entry name" value="RNase_H_like"/>
    <property type="match status" value="1"/>
</dbReference>
<feature type="region of interest" description="Disordered" evidence="10">
    <location>
        <begin position="30"/>
        <end position="78"/>
    </location>
</feature>
<evidence type="ECO:0000259" key="12">
    <source>
        <dbReference type="Pfam" id="PF13456"/>
    </source>
</evidence>
<evidence type="ECO:0000256" key="2">
    <source>
        <dbReference type="ARBA" id="ARBA00008834"/>
    </source>
</evidence>
<proteinExistence type="inferred from homology"/>
<accession>A0A8J6CRP8</accession>
<organism evidence="13 14">
    <name type="scientific">Gossypium anomalum</name>
    <dbReference type="NCBI Taxonomy" id="47600"/>
    <lineage>
        <taxon>Eukaryota</taxon>
        <taxon>Viridiplantae</taxon>
        <taxon>Streptophyta</taxon>
        <taxon>Embryophyta</taxon>
        <taxon>Tracheophyta</taxon>
        <taxon>Spermatophyta</taxon>
        <taxon>Magnoliopsida</taxon>
        <taxon>eudicotyledons</taxon>
        <taxon>Gunneridae</taxon>
        <taxon>Pentapetalae</taxon>
        <taxon>rosids</taxon>
        <taxon>malvids</taxon>
        <taxon>Malvales</taxon>
        <taxon>Malvaceae</taxon>
        <taxon>Malvoideae</taxon>
        <taxon>Gossypium</taxon>
    </lineage>
</organism>
<dbReference type="PROSITE" id="PS00502">
    <property type="entry name" value="POLYGALACTURONASE"/>
    <property type="match status" value="1"/>
</dbReference>
<dbReference type="GO" id="GO:0004523">
    <property type="term" value="F:RNA-DNA hybrid ribonuclease activity"/>
    <property type="evidence" value="ECO:0007669"/>
    <property type="project" value="InterPro"/>
</dbReference>
<keyword evidence="14" id="KW-1185">Reference proteome</keyword>
<evidence type="ECO:0000256" key="4">
    <source>
        <dbReference type="ARBA" id="ARBA00022525"/>
    </source>
</evidence>
<dbReference type="InterPro" id="IPR044730">
    <property type="entry name" value="RNase_H-like_dom_plant"/>
</dbReference>
<dbReference type="EMBL" id="JAHUZN010000010">
    <property type="protein sequence ID" value="KAG8480891.1"/>
    <property type="molecule type" value="Genomic_DNA"/>
</dbReference>
<gene>
    <name evidence="13" type="ORF">CXB51_025583</name>
</gene>
<evidence type="ECO:0000256" key="6">
    <source>
        <dbReference type="ARBA" id="ARBA00023295"/>
    </source>
</evidence>
<dbReference type="Pfam" id="PF00295">
    <property type="entry name" value="Glyco_hydro_28"/>
    <property type="match status" value="2"/>
</dbReference>
<feature type="domain" description="RNase H type-1" evidence="12">
    <location>
        <begin position="452"/>
        <end position="513"/>
    </location>
</feature>
<dbReference type="GO" id="GO:0003676">
    <property type="term" value="F:nucleic acid binding"/>
    <property type="evidence" value="ECO:0007669"/>
    <property type="project" value="InterPro"/>
</dbReference>
<protein>
    <recommendedName>
        <fullName evidence="12">RNase H type-1 domain-containing protein</fullName>
    </recommendedName>
</protein>
<sequence length="523" mass="57617">MAFSLRNIVAFLALFHASIVVATLPSCQTCGSPEPSPPAPEPEAFPPEPEVPEPYPPELAPYPEPDQSPEPSEAPIDDDVFLMSPTMERWLMVGPNVARFVLLSRRAFYAAWHAACDYPGNSTFYIPEGTFLVGPISFRGPCYNDRSPNVEIRGTLFALSSLSSFKSSYWISFKNLQGLTLIGGPEYGKLDGQGAVEAWKEPSCEKSARCKKLITSIDFINVSHATISNITLSNSKGFHLGPGSKNVSVSNIRCGPGHGISVGSLGKYKNEKDVVGINVRNCTINGTENGIRMKTWPGSRPSNAYNMTFEDIVMVNVSNPIIIDQEYCPSHKCKSNEPSMVKLKDIFIKNINGTYSTKSAVIFLCSSEAPCENVQLVNINLNYLVPNSPRQGRVNIKGFLNGLQILTNEEHTQRGMSSSPFLNSVCQDGPFGLLFKTEQRWQCPDSSWVKINIDSSVSKNNTKVAIGGVVRNSDGEWLMGFNMVTGMDEIFKIEARAIVEGMKLAWLKGFNRLMRLIVTMRCL</sequence>
<evidence type="ECO:0000256" key="10">
    <source>
        <dbReference type="SAM" id="MobiDB-lite"/>
    </source>
</evidence>
<dbReference type="InterPro" id="IPR011050">
    <property type="entry name" value="Pectin_lyase_fold/virulence"/>
</dbReference>
<keyword evidence="6 9" id="KW-0326">Glycosidase</keyword>
<dbReference type="InterPro" id="IPR036397">
    <property type="entry name" value="RNaseH_sf"/>
</dbReference>
<evidence type="ECO:0000256" key="11">
    <source>
        <dbReference type="SAM" id="SignalP"/>
    </source>
</evidence>
<dbReference type="OrthoDB" id="187139at2759"/>
<evidence type="ECO:0000256" key="5">
    <source>
        <dbReference type="ARBA" id="ARBA00022801"/>
    </source>
</evidence>
<keyword evidence="7" id="KW-0961">Cell wall biogenesis/degradation</keyword>
<dbReference type="Gene3D" id="2.160.20.10">
    <property type="entry name" value="Single-stranded right-handed beta-helix, Pectin lyase-like"/>
    <property type="match status" value="2"/>
</dbReference>
<dbReference type="PANTHER" id="PTHR31375">
    <property type="match status" value="1"/>
</dbReference>
<dbReference type="InterPro" id="IPR006626">
    <property type="entry name" value="PbH1"/>
</dbReference>
<keyword evidence="5 9" id="KW-0378">Hydrolase</keyword>
<dbReference type="Gene3D" id="3.30.420.10">
    <property type="entry name" value="Ribonuclease H-like superfamily/Ribonuclease H"/>
    <property type="match status" value="1"/>
</dbReference>
<dbReference type="Proteomes" id="UP000701853">
    <property type="component" value="Chromosome 10"/>
</dbReference>
<evidence type="ECO:0000256" key="3">
    <source>
        <dbReference type="ARBA" id="ARBA00022512"/>
    </source>
</evidence>
<dbReference type="InterPro" id="IPR012334">
    <property type="entry name" value="Pectin_lyas_fold"/>
</dbReference>
<keyword evidence="11" id="KW-0732">Signal</keyword>
<dbReference type="AlphaFoldDB" id="A0A8J6CRP8"/>
<dbReference type="InterPro" id="IPR000743">
    <property type="entry name" value="Glyco_hydro_28"/>
</dbReference>
<evidence type="ECO:0000313" key="14">
    <source>
        <dbReference type="Proteomes" id="UP000701853"/>
    </source>
</evidence>
<dbReference type="InterPro" id="IPR002156">
    <property type="entry name" value="RNaseH_domain"/>
</dbReference>
<dbReference type="GO" id="GO:0071555">
    <property type="term" value="P:cell wall organization"/>
    <property type="evidence" value="ECO:0007669"/>
    <property type="project" value="UniProtKB-KW"/>
</dbReference>
<dbReference type="Pfam" id="PF13456">
    <property type="entry name" value="RVT_3"/>
    <property type="match status" value="1"/>
</dbReference>
<name>A0A8J6CRP8_9ROSI</name>